<dbReference type="GeneID" id="17354740"/>
<reference evidence="5 6" key="1">
    <citation type="journal article" date="2010" name="Plant Cell">
        <title>The Chlorella variabilis NC64A genome reveals adaptation to photosymbiosis, coevolution with viruses, and cryptic sex.</title>
        <authorList>
            <person name="Blanc G."/>
            <person name="Duncan G."/>
            <person name="Agarkova I."/>
            <person name="Borodovsky M."/>
            <person name="Gurnon J."/>
            <person name="Kuo A."/>
            <person name="Lindquist E."/>
            <person name="Lucas S."/>
            <person name="Pangilinan J."/>
            <person name="Polle J."/>
            <person name="Salamov A."/>
            <person name="Terry A."/>
            <person name="Yamada T."/>
            <person name="Dunigan D.D."/>
            <person name="Grigoriev I.V."/>
            <person name="Claverie J.M."/>
            <person name="Van Etten J.L."/>
        </authorList>
    </citation>
    <scope>NUCLEOTIDE SEQUENCE [LARGE SCALE GENOMIC DNA]</scope>
    <source>
        <strain evidence="5 6">NC64A</strain>
    </source>
</reference>
<dbReference type="Proteomes" id="UP000008141">
    <property type="component" value="Unassembled WGS sequence"/>
</dbReference>
<dbReference type="eggNOG" id="KOG0472">
    <property type="taxonomic scope" value="Eukaryota"/>
</dbReference>
<dbReference type="InterPro" id="IPR003591">
    <property type="entry name" value="Leu-rich_rpt_typical-subtyp"/>
</dbReference>
<dbReference type="InterPro" id="IPR001611">
    <property type="entry name" value="Leu-rich_rpt"/>
</dbReference>
<keyword evidence="3" id="KW-0677">Repeat</keyword>
<evidence type="ECO:0000256" key="3">
    <source>
        <dbReference type="ARBA" id="ARBA00022737"/>
    </source>
</evidence>
<keyword evidence="2" id="KW-0433">Leucine-rich repeat</keyword>
<protein>
    <submittedName>
        <fullName evidence="5">Uncharacterized protein</fullName>
    </submittedName>
</protein>
<dbReference type="GO" id="GO:0005930">
    <property type="term" value="C:axoneme"/>
    <property type="evidence" value="ECO:0007669"/>
    <property type="project" value="UniProtKB-SubCell"/>
</dbReference>
<evidence type="ECO:0000256" key="2">
    <source>
        <dbReference type="ARBA" id="ARBA00022614"/>
    </source>
</evidence>
<dbReference type="SMART" id="SM00369">
    <property type="entry name" value="LRR_TYP"/>
    <property type="match status" value="3"/>
</dbReference>
<organism evidence="6">
    <name type="scientific">Chlorella variabilis</name>
    <name type="common">Green alga</name>
    <dbReference type="NCBI Taxonomy" id="554065"/>
    <lineage>
        <taxon>Eukaryota</taxon>
        <taxon>Viridiplantae</taxon>
        <taxon>Chlorophyta</taxon>
        <taxon>core chlorophytes</taxon>
        <taxon>Trebouxiophyceae</taxon>
        <taxon>Chlorellales</taxon>
        <taxon>Chlorellaceae</taxon>
        <taxon>Chlorella clade</taxon>
        <taxon>Chlorella</taxon>
    </lineage>
</organism>
<dbReference type="EMBL" id="GL433845">
    <property type="protein sequence ID" value="EFN55411.1"/>
    <property type="molecule type" value="Genomic_DNA"/>
</dbReference>
<dbReference type="Gene3D" id="3.80.10.10">
    <property type="entry name" value="Ribonuclease Inhibitor"/>
    <property type="match status" value="2"/>
</dbReference>
<dbReference type="InterPro" id="IPR050216">
    <property type="entry name" value="LRR_domain-containing"/>
</dbReference>
<keyword evidence="6" id="KW-1185">Reference proteome</keyword>
<dbReference type="RefSeq" id="XP_005847513.1">
    <property type="nucleotide sequence ID" value="XM_005847451.1"/>
</dbReference>
<evidence type="ECO:0000313" key="6">
    <source>
        <dbReference type="Proteomes" id="UP000008141"/>
    </source>
</evidence>
<comment type="subcellular location">
    <subcellularLocation>
        <location evidence="1">Cytoplasm</location>
        <location evidence="1">Cytoskeleton</location>
        <location evidence="1">Cilium axoneme</location>
    </subcellularLocation>
</comment>
<dbReference type="OrthoDB" id="512499at2759"/>
<evidence type="ECO:0000313" key="5">
    <source>
        <dbReference type="EMBL" id="EFN55411.1"/>
    </source>
</evidence>
<dbReference type="PROSITE" id="PS51450">
    <property type="entry name" value="LRR"/>
    <property type="match status" value="1"/>
</dbReference>
<sequence>MSAQQLRSVDDLEDALLEVILAHACAIGGAGAPPTPCYRHSAAIPQVCKRWSQVYVQSTVLWQELRLDWAVVQQQADGGGVAFAAAAAWLASRLPYARRLIFRGCHALAGLPQHQLFPGGLRSSRLREALFLDTRGSFGPELGLLRGCPGVQAGEALHQLVALPALQRLDLRLVGSTSGVVTALAGLTQLALSCRMESAALAPDLLEGLSQLRRLELRTVRLAQFTPRLAQALARLTHLACADVLAAQPRRRAGIQLWEGLRHLASLRELFLENQSGAGMPGNALACTGLLGLTLLSCAVQDWPALPRRYAGESGCIGRLQSLHLGSLRLARPVPPQLWALAAPALTSLTWHSVTSFPAAEELHLAEGPPQQLMQASGHSRQALGAAQAAPVPAEWVHLQQLQALQLEYAQLDVVPPAVQGLLHLTCLSLEGNRLTTLPVGQYLTGLERLSLANNALAEVPEGLTACSSLRELSLADNPQLVVGSAAAQQLAAAVPHLERLRLNMEVHCGGEGGEGGGGGAGAAGGKLRAQMEGLQTLTQLLGNRLVLEP</sequence>
<gene>
    <name evidence="5" type="ORF">CHLNCDRAFT_134537</name>
</gene>
<dbReference type="PANTHER" id="PTHR48051">
    <property type="match status" value="1"/>
</dbReference>
<evidence type="ECO:0000256" key="4">
    <source>
        <dbReference type="ARBA" id="ARBA00023786"/>
    </source>
</evidence>
<dbReference type="PANTHER" id="PTHR48051:SF54">
    <property type="entry name" value="LEUCINE-RICH REPEAT-CONTAINING PROTEIN"/>
    <property type="match status" value="1"/>
</dbReference>
<dbReference type="InParanoid" id="E1ZG62"/>
<name>E1ZG62_CHLVA</name>
<dbReference type="AlphaFoldDB" id="E1ZG62"/>
<evidence type="ECO:0000256" key="1">
    <source>
        <dbReference type="ARBA" id="ARBA00004430"/>
    </source>
</evidence>
<dbReference type="SUPFAM" id="SSF52058">
    <property type="entry name" value="L domain-like"/>
    <property type="match status" value="1"/>
</dbReference>
<dbReference type="InterPro" id="IPR032675">
    <property type="entry name" value="LRR_dom_sf"/>
</dbReference>
<proteinExistence type="inferred from homology"/>
<dbReference type="KEGG" id="cvr:CHLNCDRAFT_134537"/>
<accession>E1ZG62</accession>
<comment type="similarity">
    <text evidence="4">Belongs to the SHOC2 family.</text>
</comment>